<comment type="caution">
    <text evidence="2">The sequence shown here is derived from an EMBL/GenBank/DDBJ whole genome shotgun (WGS) entry which is preliminary data.</text>
</comment>
<dbReference type="PANTHER" id="PTHR39337">
    <property type="entry name" value="BLR5642 PROTEIN"/>
    <property type="match status" value="1"/>
</dbReference>
<dbReference type="EMBL" id="DTMQ01000030">
    <property type="protein sequence ID" value="HGE99303.1"/>
    <property type="molecule type" value="Genomic_DNA"/>
</dbReference>
<gene>
    <name evidence="2" type="ORF">ENX07_04450</name>
</gene>
<dbReference type="Pfam" id="PF04343">
    <property type="entry name" value="DUF488"/>
    <property type="match status" value="1"/>
</dbReference>
<dbReference type="AlphaFoldDB" id="A0A7C3UPI9"/>
<organism evidence="2">
    <name type="scientific">candidate division WOR-3 bacterium</name>
    <dbReference type="NCBI Taxonomy" id="2052148"/>
    <lineage>
        <taxon>Bacteria</taxon>
        <taxon>Bacteria division WOR-3</taxon>
    </lineage>
</organism>
<dbReference type="InterPro" id="IPR007438">
    <property type="entry name" value="DUF488"/>
</dbReference>
<evidence type="ECO:0000313" key="2">
    <source>
        <dbReference type="EMBL" id="HGE99303.1"/>
    </source>
</evidence>
<accession>A0A7C3UPI9</accession>
<dbReference type="PANTHER" id="PTHR39337:SF1">
    <property type="entry name" value="BLR5642 PROTEIN"/>
    <property type="match status" value="1"/>
</dbReference>
<evidence type="ECO:0000256" key="1">
    <source>
        <dbReference type="SAM" id="MobiDB-lite"/>
    </source>
</evidence>
<protein>
    <submittedName>
        <fullName evidence="2">DUF488 domain-containing protein</fullName>
    </submittedName>
</protein>
<name>A0A7C3UPI9_UNCW3</name>
<feature type="region of interest" description="Disordered" evidence="1">
    <location>
        <begin position="1"/>
        <end position="26"/>
    </location>
</feature>
<reference evidence="2" key="1">
    <citation type="journal article" date="2020" name="mSystems">
        <title>Genome- and Community-Level Interaction Insights into Carbon Utilization and Element Cycling Functions of Hydrothermarchaeota in Hydrothermal Sediment.</title>
        <authorList>
            <person name="Zhou Z."/>
            <person name="Liu Y."/>
            <person name="Xu W."/>
            <person name="Pan J."/>
            <person name="Luo Z.H."/>
            <person name="Li M."/>
        </authorList>
    </citation>
    <scope>NUCLEOTIDE SEQUENCE [LARGE SCALE GENOMIC DNA]</scope>
    <source>
        <strain evidence="2">SpSt-906</strain>
    </source>
</reference>
<sequence>MPGKRIEGRGLFPDTESGRKRRAEKDNHQPLNLKIYTLGTDKRTEEEFLSLLSRYKIELIFDVRRFPTSQFEHFKKENLKRTLERNNIEYLYLGAELGGYRKGGYLAYTKTEDFRKGIEIIKGKAKEKRSAILCAERFPFRCHRRFISQRLKEEGIEIEDIID</sequence>
<proteinExistence type="predicted"/>